<sequence length="850" mass="88073">MGKKKQKASFSLRRCGEGSGAGPDDGEWGRSGDLRGPSRGSRGNRKPRGPPVSSDMSFSAALKAAGLSLRHIVPDGNCLFRAAADQLYGQQTQHRAVRAAAVSYMSSHESSFSGFIDTEEEPFNKYLKRMATDGTWGGQLELQAISLAYKVNLLIYVAPEEGWGEGGGAHRSGKGKTGASAAARRERGAADAAQDDGGAPKWDIWKMQNFGPSAVCLQLAFHPDMQHYNSLRMQGAPEGAPSTLTLQQLQAHSDSWEGQGEDGVPQENSVVSTKEGPPIEQTLQLNEAAVLQELAANEPSATINSSSCSSSRYVGLPPDKMLEALRAVASLTNMGPLCPACAACCRAAWRRGALTAQLNSWGPLGGPSLFRYAPLAAEAAQEVEEKPVKSRQSAARLRANYSLRHRGRSCLAAIWPRRRQRVATSTDSRSSTSSTDSSNESSKADSEGVNGDGRGPPKDGASHPNVLMAVLQPPPGSSNTSEVYLHRNLIDSGNGSTGSVGAALDGLFSIDSISLRLHNCTNPPPAAPAVPAESAAASPSPRRRRAPLTTTAAAAAEALEAAHTRAAPPAAATEAPATPEDLSQPATGGNDGAEPVEGAAATTAEATAADAAAEATRVKGAGAPEGAVVAAKEVLLPCRVWAGPTLLRIERAPLLQPSNASSSNGTSSSIKGTGSSRRAVSLPSLRIRLLPCARLWLTGEAAAAAATAAATGSPCFKVTTTGAGGEVSVVEVEAGPDAAAAVAASAAAAVARGGESAAADAKAGSSTQQQEKQQQREQLAKKGRMTKKERAELKKAKKLQRELSRAERRRTAACDSGKDGVPQRSSEGDPAGGEASLQNLAELTRRLLTV</sequence>
<evidence type="ECO:0000256" key="1">
    <source>
        <dbReference type="SAM" id="MobiDB-lite"/>
    </source>
</evidence>
<proteinExistence type="predicted"/>
<gene>
    <name evidence="3" type="ORF">ENH_00082470</name>
</gene>
<keyword evidence="4" id="KW-1185">Reference proteome</keyword>
<feature type="compositionally biased region" description="Low complexity" evidence="1">
    <location>
        <begin position="547"/>
        <end position="580"/>
    </location>
</feature>
<feature type="compositionally biased region" description="Low complexity" evidence="1">
    <location>
        <begin position="529"/>
        <end position="540"/>
    </location>
</feature>
<feature type="compositionally biased region" description="Low complexity" evidence="1">
    <location>
        <begin position="658"/>
        <end position="676"/>
    </location>
</feature>
<feature type="region of interest" description="Disordered" evidence="1">
    <location>
        <begin position="759"/>
        <end position="838"/>
    </location>
</feature>
<protein>
    <submittedName>
        <fullName evidence="3">OTU-like cysteine protease domain-containing protein, putative</fullName>
    </submittedName>
</protein>
<feature type="domain" description="OTU" evidence="2">
    <location>
        <begin position="67"/>
        <end position="234"/>
    </location>
</feature>
<keyword evidence="3" id="KW-0378">Hydrolase</keyword>
<feature type="region of interest" description="Disordered" evidence="1">
    <location>
        <begin position="421"/>
        <end position="468"/>
    </location>
</feature>
<dbReference type="AlphaFoldDB" id="U6N4V9"/>
<dbReference type="GO" id="GO:0004843">
    <property type="term" value="F:cysteine-type deubiquitinase activity"/>
    <property type="evidence" value="ECO:0007669"/>
    <property type="project" value="TreeGrafter"/>
</dbReference>
<dbReference type="InterPro" id="IPR050704">
    <property type="entry name" value="Peptidase_C85-like"/>
</dbReference>
<dbReference type="GO" id="GO:0016579">
    <property type="term" value="P:protein deubiquitination"/>
    <property type="evidence" value="ECO:0007669"/>
    <property type="project" value="TreeGrafter"/>
</dbReference>
<dbReference type="CDD" id="cd22771">
    <property type="entry name" value="OTU_plant_OTU7-like"/>
    <property type="match status" value="1"/>
</dbReference>
<dbReference type="InterPro" id="IPR038765">
    <property type="entry name" value="Papain-like_cys_pep_sf"/>
</dbReference>
<feature type="compositionally biased region" description="Low complexity" evidence="1">
    <location>
        <begin position="759"/>
        <end position="772"/>
    </location>
</feature>
<dbReference type="Proteomes" id="UP000030754">
    <property type="component" value="Unassembled WGS sequence"/>
</dbReference>
<feature type="region of interest" description="Disordered" evidence="1">
    <location>
        <begin position="524"/>
        <end position="596"/>
    </location>
</feature>
<evidence type="ECO:0000259" key="2">
    <source>
        <dbReference type="PROSITE" id="PS50802"/>
    </source>
</evidence>
<feature type="region of interest" description="Disordered" evidence="1">
    <location>
        <begin position="656"/>
        <end position="676"/>
    </location>
</feature>
<organism evidence="3 4">
    <name type="scientific">Eimeria necatrix</name>
    <dbReference type="NCBI Taxonomy" id="51315"/>
    <lineage>
        <taxon>Eukaryota</taxon>
        <taxon>Sar</taxon>
        <taxon>Alveolata</taxon>
        <taxon>Apicomplexa</taxon>
        <taxon>Conoidasida</taxon>
        <taxon>Coccidia</taxon>
        <taxon>Eucoccidiorida</taxon>
        <taxon>Eimeriorina</taxon>
        <taxon>Eimeriidae</taxon>
        <taxon>Eimeria</taxon>
    </lineage>
</organism>
<dbReference type="PROSITE" id="PS50802">
    <property type="entry name" value="OTU"/>
    <property type="match status" value="1"/>
</dbReference>
<dbReference type="EMBL" id="HG725929">
    <property type="protein sequence ID" value="CDJ70329.1"/>
    <property type="molecule type" value="Genomic_DNA"/>
</dbReference>
<feature type="region of interest" description="Disordered" evidence="1">
    <location>
        <begin position="165"/>
        <end position="198"/>
    </location>
</feature>
<feature type="compositionally biased region" description="Basic and acidic residues" evidence="1">
    <location>
        <begin position="773"/>
        <end position="818"/>
    </location>
</feature>
<name>U6N4V9_9EIME</name>
<dbReference type="SUPFAM" id="SSF54001">
    <property type="entry name" value="Cysteine proteinases"/>
    <property type="match status" value="1"/>
</dbReference>
<dbReference type="VEuPathDB" id="ToxoDB:ENH_00082470"/>
<dbReference type="Pfam" id="PF02338">
    <property type="entry name" value="OTU"/>
    <property type="match status" value="1"/>
</dbReference>
<reference evidence="3" key="1">
    <citation type="submission" date="2013-10" db="EMBL/GenBank/DDBJ databases">
        <title>Genomic analysis of the causative agents of coccidiosis in chickens.</title>
        <authorList>
            <person name="Reid A.J."/>
            <person name="Blake D."/>
            <person name="Billington K."/>
            <person name="Browne H."/>
            <person name="Dunn M."/>
            <person name="Hung S."/>
            <person name="Kawahara F."/>
            <person name="Miranda-Saavedra D."/>
            <person name="Mourier T."/>
            <person name="Nagra H."/>
            <person name="Otto T.D."/>
            <person name="Rawlings N."/>
            <person name="Sanchez A."/>
            <person name="Sanders M."/>
            <person name="Subramaniam C."/>
            <person name="Tay Y."/>
            <person name="Dear P."/>
            <person name="Doerig C."/>
            <person name="Gruber A."/>
            <person name="Parkinson J."/>
            <person name="Shirley M."/>
            <person name="Wan K.L."/>
            <person name="Berriman M."/>
            <person name="Tomley F."/>
            <person name="Pain A."/>
        </authorList>
    </citation>
    <scope>NUCLEOTIDE SEQUENCE [LARGE SCALE GENOMIC DNA]</scope>
    <source>
        <strain evidence="3">Houghton</strain>
    </source>
</reference>
<feature type="compositionally biased region" description="Low complexity" evidence="1">
    <location>
        <begin position="424"/>
        <end position="441"/>
    </location>
</feature>
<accession>U6N4V9</accession>
<feature type="region of interest" description="Disordered" evidence="1">
    <location>
        <begin position="1"/>
        <end position="56"/>
    </location>
</feature>
<dbReference type="Gene3D" id="3.90.70.80">
    <property type="match status" value="1"/>
</dbReference>
<reference evidence="3" key="2">
    <citation type="submission" date="2013-10" db="EMBL/GenBank/DDBJ databases">
        <authorList>
            <person name="Aslett M."/>
        </authorList>
    </citation>
    <scope>NUCLEOTIDE SEQUENCE [LARGE SCALE GENOMIC DNA]</scope>
    <source>
        <strain evidence="3">Houghton</strain>
    </source>
</reference>
<dbReference type="GeneID" id="25478376"/>
<dbReference type="RefSeq" id="XP_013438795.1">
    <property type="nucleotide sequence ID" value="XM_013583341.1"/>
</dbReference>
<dbReference type="InterPro" id="IPR003323">
    <property type="entry name" value="OTU_dom"/>
</dbReference>
<dbReference type="GO" id="GO:0006508">
    <property type="term" value="P:proteolysis"/>
    <property type="evidence" value="ECO:0007669"/>
    <property type="project" value="UniProtKB-KW"/>
</dbReference>
<keyword evidence="3" id="KW-0645">Protease</keyword>
<dbReference type="PANTHER" id="PTHR12419">
    <property type="entry name" value="OTU DOMAIN CONTAINING PROTEIN"/>
    <property type="match status" value="1"/>
</dbReference>
<evidence type="ECO:0000313" key="3">
    <source>
        <dbReference type="EMBL" id="CDJ70329.1"/>
    </source>
</evidence>
<dbReference type="OrthoDB" id="415023at2759"/>
<evidence type="ECO:0000313" key="4">
    <source>
        <dbReference type="Proteomes" id="UP000030754"/>
    </source>
</evidence>
<feature type="region of interest" description="Disordered" evidence="1">
    <location>
        <begin position="250"/>
        <end position="274"/>
    </location>
</feature>